<name>A0ABS9BL66_9BACT</name>
<proteinExistence type="predicted"/>
<evidence type="ECO:0000256" key="3">
    <source>
        <dbReference type="SAM" id="Phobius"/>
    </source>
</evidence>
<dbReference type="PANTHER" id="PTHR32309:SF13">
    <property type="entry name" value="FERRIC ENTEROBACTIN TRANSPORT PROTEIN FEPE"/>
    <property type="match status" value="1"/>
</dbReference>
<dbReference type="NCBIfam" id="TIGR01007">
    <property type="entry name" value="eps_fam"/>
    <property type="match status" value="1"/>
</dbReference>
<keyword evidence="3" id="KW-0472">Membrane</keyword>
<dbReference type="Gene3D" id="3.40.50.300">
    <property type="entry name" value="P-loop containing nucleotide triphosphate hydrolases"/>
    <property type="match status" value="1"/>
</dbReference>
<dbReference type="SUPFAM" id="SSF52540">
    <property type="entry name" value="P-loop containing nucleoside triphosphate hydrolases"/>
    <property type="match status" value="1"/>
</dbReference>
<dbReference type="InterPro" id="IPR050445">
    <property type="entry name" value="Bact_polysacc_biosynth/exp"/>
</dbReference>
<dbReference type="Pfam" id="PF01656">
    <property type="entry name" value="CbiA"/>
    <property type="match status" value="1"/>
</dbReference>
<dbReference type="InterPro" id="IPR005702">
    <property type="entry name" value="Wzc-like_C"/>
</dbReference>
<dbReference type="Proteomes" id="UP001200145">
    <property type="component" value="Unassembled WGS sequence"/>
</dbReference>
<dbReference type="InterPro" id="IPR027417">
    <property type="entry name" value="P-loop_NTPase"/>
</dbReference>
<dbReference type="RefSeq" id="WP_234867595.1">
    <property type="nucleotide sequence ID" value="NZ_JAKEVY010000004.1"/>
</dbReference>
<feature type="transmembrane region" description="Helical" evidence="3">
    <location>
        <begin position="27"/>
        <end position="46"/>
    </location>
</feature>
<accession>A0ABS9BL66</accession>
<dbReference type="InterPro" id="IPR002586">
    <property type="entry name" value="CobQ/CobB/MinD/ParA_Nub-bd_dom"/>
</dbReference>
<protein>
    <submittedName>
        <fullName evidence="5">Polysaccharide biosynthesis tyrosine autokinase</fullName>
        <ecNumber evidence="5">2.7.10.2</ecNumber>
    </submittedName>
</protein>
<evidence type="ECO:0000313" key="5">
    <source>
        <dbReference type="EMBL" id="MCF1716416.1"/>
    </source>
</evidence>
<dbReference type="GO" id="GO:0004715">
    <property type="term" value="F:non-membrane spanning protein tyrosine kinase activity"/>
    <property type="evidence" value="ECO:0007669"/>
    <property type="project" value="UniProtKB-EC"/>
</dbReference>
<keyword evidence="3" id="KW-0812">Transmembrane</keyword>
<keyword evidence="6" id="KW-1185">Reference proteome</keyword>
<organism evidence="5 6">
    <name type="scientific">Flavihumibacter fluminis</name>
    <dbReference type="NCBI Taxonomy" id="2909236"/>
    <lineage>
        <taxon>Bacteria</taxon>
        <taxon>Pseudomonadati</taxon>
        <taxon>Bacteroidota</taxon>
        <taxon>Chitinophagia</taxon>
        <taxon>Chitinophagales</taxon>
        <taxon>Chitinophagaceae</taxon>
        <taxon>Flavihumibacter</taxon>
    </lineage>
</organism>
<evidence type="ECO:0000256" key="2">
    <source>
        <dbReference type="ARBA" id="ARBA00022840"/>
    </source>
</evidence>
<keyword evidence="1" id="KW-0547">Nucleotide-binding</keyword>
<feature type="domain" description="CobQ/CobB/MinD/ParA nucleotide binding" evidence="4">
    <location>
        <begin position="574"/>
        <end position="746"/>
    </location>
</feature>
<evidence type="ECO:0000256" key="1">
    <source>
        <dbReference type="ARBA" id="ARBA00022741"/>
    </source>
</evidence>
<evidence type="ECO:0000259" key="4">
    <source>
        <dbReference type="Pfam" id="PF01656"/>
    </source>
</evidence>
<keyword evidence="2" id="KW-0067">ATP-binding</keyword>
<dbReference type="EC" id="2.7.10.2" evidence="5"/>
<dbReference type="EMBL" id="JAKEVY010000004">
    <property type="protein sequence ID" value="MCF1716416.1"/>
    <property type="molecule type" value="Genomic_DNA"/>
</dbReference>
<reference evidence="5 6" key="1">
    <citation type="submission" date="2022-01" db="EMBL/GenBank/DDBJ databases">
        <title>Flavihumibacter sp. nov., isolated from sediment of a river.</title>
        <authorList>
            <person name="Liu H."/>
        </authorList>
    </citation>
    <scope>NUCLEOTIDE SEQUENCE [LARGE SCALE GENOMIC DNA]</scope>
    <source>
        <strain evidence="5 6">RY-1</strain>
    </source>
</reference>
<gene>
    <name evidence="5" type="ORF">L0U88_17370</name>
</gene>
<feature type="transmembrane region" description="Helical" evidence="3">
    <location>
        <begin position="487"/>
        <end position="509"/>
    </location>
</feature>
<keyword evidence="3" id="KW-1133">Transmembrane helix</keyword>
<keyword evidence="5" id="KW-0808">Transferase</keyword>
<comment type="caution">
    <text evidence="5">The sequence shown here is derived from an EMBL/GenBank/DDBJ whole genome shotgun (WGS) entry which is preliminary data.</text>
</comment>
<dbReference type="CDD" id="cd05387">
    <property type="entry name" value="BY-kinase"/>
    <property type="match status" value="1"/>
</dbReference>
<evidence type="ECO:0000313" key="6">
    <source>
        <dbReference type="Proteomes" id="UP001200145"/>
    </source>
</evidence>
<sequence length="786" mass="88333">MEFNTDQFYNNKSDISPYELLQRNLKYLPWIILSVLLSILIAFIYLRYTPEVYSADGQMIIRNENPINSEDEKFNRLFLNDAGPNLTNEMAILKSTSFIQRVIERKNWNIIYEGIGKVRSAQLYEDNPLQMEVLGKKDSVVYVLDITVLDTISFQLSNGEKYKFGETFTLPNQGVFRLHLVNKHINDFETLNFKIKIYPLDLAAELMVPHLDVKLVTDMGSIISISFQSMNKLLASDFVNELMVEYQRLTVEDKSSIAKNTIEFIDERLDSLKSELSGVEMAIQRFQEKSESLSPVESSTFLATSSRELETRYAEMQNRKQILQWLQDYISKAENNNSTVPVNLGVDEPTLGPLITAYNDLQLKRATLLKSTTELNPIVTDLNASIEKLRRDIQEALKSVGSSYDITGSQIARELTSTKKKAIGIPGQARQLLNIERQQKIKEELYLFLLSKKEEVAIGASAVVTNASILEKATIRAKLVAPLPKSVFIKFLLGGLFLPVFIIAVINLLNDKIKFRSDIEKVLDVPIVGEVSRSDDPNPLLVNLQNRTFITEQFRTIRTNMSYMLSSSTKPVLLVTSSMSGEGKSFLSTNIAAAFALASRKTLILEFDIRKPKIASNLGLGTHKGLTSFLIGHGELSSLVKKVDGLDNLYILPCGLIPPNPAELMLLPAMEELFSWAKVNFDLIIIDSAPVGVVSDSITLGKFADATIFVVRQGYTVKKSLDYIKALKQEKKLPNLSVVLNDVKESSGYGYGYGYGYGHKKNIEVYFNEETKGKKGIWSRLFGSKS</sequence>
<dbReference type="PANTHER" id="PTHR32309">
    <property type="entry name" value="TYROSINE-PROTEIN KINASE"/>
    <property type="match status" value="1"/>
</dbReference>